<comment type="caution">
    <text evidence="1">The sequence shown here is derived from an EMBL/GenBank/DDBJ whole genome shotgun (WGS) entry which is preliminary data.</text>
</comment>
<accession>A0ABP9FJT7</accession>
<keyword evidence="2" id="KW-1185">Reference proteome</keyword>
<dbReference type="EMBL" id="BAABJI010000001">
    <property type="protein sequence ID" value="GAA4904571.1"/>
    <property type="molecule type" value="Genomic_DNA"/>
</dbReference>
<evidence type="ECO:0000313" key="2">
    <source>
        <dbReference type="Proteomes" id="UP001501436"/>
    </source>
</evidence>
<protein>
    <submittedName>
        <fullName evidence="1">Uncharacterized protein</fullName>
    </submittedName>
</protein>
<proteinExistence type="predicted"/>
<organism evidence="1 2">
    <name type="scientific">Mucilaginibacter defluvii</name>
    <dbReference type="NCBI Taxonomy" id="1196019"/>
    <lineage>
        <taxon>Bacteria</taxon>
        <taxon>Pseudomonadati</taxon>
        <taxon>Bacteroidota</taxon>
        <taxon>Sphingobacteriia</taxon>
        <taxon>Sphingobacteriales</taxon>
        <taxon>Sphingobacteriaceae</taxon>
        <taxon>Mucilaginibacter</taxon>
    </lineage>
</organism>
<reference evidence="2" key="1">
    <citation type="journal article" date="2019" name="Int. J. Syst. Evol. Microbiol.">
        <title>The Global Catalogue of Microorganisms (GCM) 10K type strain sequencing project: providing services to taxonomists for standard genome sequencing and annotation.</title>
        <authorList>
            <consortium name="The Broad Institute Genomics Platform"/>
            <consortium name="The Broad Institute Genome Sequencing Center for Infectious Disease"/>
            <person name="Wu L."/>
            <person name="Ma J."/>
        </authorList>
    </citation>
    <scope>NUCLEOTIDE SEQUENCE [LARGE SCALE GENOMIC DNA]</scope>
    <source>
        <strain evidence="2">JCM 18283</strain>
    </source>
</reference>
<gene>
    <name evidence="1" type="ORF">GCM10023313_03940</name>
</gene>
<name>A0ABP9FJT7_9SPHI</name>
<dbReference type="Proteomes" id="UP001501436">
    <property type="component" value="Unassembled WGS sequence"/>
</dbReference>
<sequence>MSKYLRVGCDKGLIGMFVIGLIGLSQYNKLGNNLSIVKSHYFVSCLNFANKPNA</sequence>
<evidence type="ECO:0000313" key="1">
    <source>
        <dbReference type="EMBL" id="GAA4904571.1"/>
    </source>
</evidence>